<dbReference type="InterPro" id="IPR027470">
    <property type="entry name" value="Cation_efflux_CTD"/>
</dbReference>
<dbReference type="WBParaSite" id="TCONS_00009048.p1">
    <property type="protein sequence ID" value="TCONS_00009048.p1"/>
    <property type="gene ID" value="XLOC_006898"/>
</dbReference>
<keyword evidence="3" id="KW-0813">Transport</keyword>
<comment type="subcellular location">
    <subcellularLocation>
        <location evidence="1">Membrane</location>
        <topology evidence="1">Multi-pass membrane protein</topology>
    </subcellularLocation>
</comment>
<dbReference type="Pfam" id="PF16916">
    <property type="entry name" value="ZT_dimer"/>
    <property type="match status" value="1"/>
</dbReference>
<sequence length="364" mass="41680">MKFPTNNNIGLKKRNIKYIDNIDNQINILNQNKKITNECINNYYIKQREILHAFREDLLNTAHITHFKEKKCEDLDEIARKKFDKFISKMSLSINIARLFLNLIASIISGSYSVISTLVDSSLDLTTGGIIYLSNVAITNTNNWFYPRGRQRLEILSGIICAVIMGIANCMMILSSFQAIVTNAININVDKITVGIMLFGILSKFLLWIVCKTYDTPTSKVLTLDLQNDIFTNIVALSGAYFGTRYWPLADPFGAIIIYSWIVSSWYSTFNEQIPLLVGGQIEQQHYNRIINLCINHDERIKCLDHLMVYHIGSNVQVELHIVMDENLSLKITHDITEGLTHKLTNLDFVERVFIHCDYKVDGD</sequence>
<dbReference type="AlphaFoldDB" id="A0A0K0DXY9"/>
<dbReference type="InterPro" id="IPR027469">
    <property type="entry name" value="Cation_efflux_TMD_sf"/>
</dbReference>
<evidence type="ECO:0000256" key="2">
    <source>
        <dbReference type="ARBA" id="ARBA00008873"/>
    </source>
</evidence>
<keyword evidence="10" id="KW-1185">Reference proteome</keyword>
<evidence type="ECO:0000313" key="10">
    <source>
        <dbReference type="Proteomes" id="UP000035681"/>
    </source>
</evidence>
<dbReference type="WBParaSite" id="SSTP_0000210300.1">
    <property type="protein sequence ID" value="SSTP_0000210300.1"/>
    <property type="gene ID" value="SSTP_0000210300"/>
</dbReference>
<evidence type="ECO:0000313" key="12">
    <source>
        <dbReference type="WBParaSite" id="TCONS_00009048.p1"/>
    </source>
</evidence>
<feature type="transmembrane region" description="Helical" evidence="7">
    <location>
        <begin position="99"/>
        <end position="119"/>
    </location>
</feature>
<dbReference type="GO" id="GO:0008324">
    <property type="term" value="F:monoatomic cation transmembrane transporter activity"/>
    <property type="evidence" value="ECO:0007669"/>
    <property type="project" value="InterPro"/>
</dbReference>
<dbReference type="SUPFAM" id="SSF161111">
    <property type="entry name" value="Cation efflux protein transmembrane domain-like"/>
    <property type="match status" value="1"/>
</dbReference>
<dbReference type="InterPro" id="IPR058533">
    <property type="entry name" value="Cation_efflux_TM"/>
</dbReference>
<dbReference type="GO" id="GO:0016020">
    <property type="term" value="C:membrane"/>
    <property type="evidence" value="ECO:0007669"/>
    <property type="project" value="UniProtKB-SubCell"/>
</dbReference>
<organism evidence="11">
    <name type="scientific">Strongyloides stercoralis</name>
    <name type="common">Threadworm</name>
    <dbReference type="NCBI Taxonomy" id="6248"/>
    <lineage>
        <taxon>Eukaryota</taxon>
        <taxon>Metazoa</taxon>
        <taxon>Ecdysozoa</taxon>
        <taxon>Nematoda</taxon>
        <taxon>Chromadorea</taxon>
        <taxon>Rhabditida</taxon>
        <taxon>Tylenchina</taxon>
        <taxon>Panagrolaimomorpha</taxon>
        <taxon>Strongyloidoidea</taxon>
        <taxon>Strongyloididae</taxon>
        <taxon>Strongyloides</taxon>
    </lineage>
</organism>
<dbReference type="InterPro" id="IPR050291">
    <property type="entry name" value="CDF_Transporter"/>
</dbReference>
<dbReference type="STRING" id="6248.A0A0K0DXY9"/>
<dbReference type="Gene3D" id="1.20.1510.10">
    <property type="entry name" value="Cation efflux protein transmembrane domain"/>
    <property type="match status" value="1"/>
</dbReference>
<evidence type="ECO:0000256" key="4">
    <source>
        <dbReference type="ARBA" id="ARBA00022692"/>
    </source>
</evidence>
<dbReference type="Proteomes" id="UP000035681">
    <property type="component" value="Unplaced"/>
</dbReference>
<feature type="domain" description="Cation efflux protein transmembrane" evidence="8">
    <location>
        <begin position="90"/>
        <end position="277"/>
    </location>
</feature>
<keyword evidence="5 7" id="KW-1133">Transmembrane helix</keyword>
<feature type="domain" description="Cation efflux protein cytoplasmic" evidence="9">
    <location>
        <begin position="284"/>
        <end position="358"/>
    </location>
</feature>
<protein>
    <submittedName>
        <fullName evidence="11 12">ZT_dimer domain-containing protein</fullName>
    </submittedName>
</protein>
<feature type="transmembrane region" description="Helical" evidence="7">
    <location>
        <begin position="158"/>
        <end position="180"/>
    </location>
</feature>
<proteinExistence type="inferred from homology"/>
<reference evidence="11" key="1">
    <citation type="submission" date="2015-08" db="UniProtKB">
        <authorList>
            <consortium name="WormBaseParasite"/>
        </authorList>
    </citation>
    <scope>IDENTIFICATION</scope>
</reference>
<keyword evidence="4 7" id="KW-0812">Transmembrane</keyword>
<feature type="transmembrane region" description="Helical" evidence="7">
    <location>
        <begin position="192"/>
        <end position="211"/>
    </location>
</feature>
<evidence type="ECO:0000256" key="5">
    <source>
        <dbReference type="ARBA" id="ARBA00022989"/>
    </source>
</evidence>
<name>A0A0K0DXY9_STRER</name>
<comment type="similarity">
    <text evidence="2">Belongs to the cation diffusion facilitator (CDF) transporter (TC 2.A.4) family. SLC30A subfamily.</text>
</comment>
<evidence type="ECO:0000259" key="8">
    <source>
        <dbReference type="Pfam" id="PF01545"/>
    </source>
</evidence>
<evidence type="ECO:0000259" key="9">
    <source>
        <dbReference type="Pfam" id="PF16916"/>
    </source>
</evidence>
<evidence type="ECO:0000256" key="6">
    <source>
        <dbReference type="ARBA" id="ARBA00023136"/>
    </source>
</evidence>
<evidence type="ECO:0000256" key="3">
    <source>
        <dbReference type="ARBA" id="ARBA00022448"/>
    </source>
</evidence>
<evidence type="ECO:0000256" key="7">
    <source>
        <dbReference type="SAM" id="Phobius"/>
    </source>
</evidence>
<dbReference type="InterPro" id="IPR002524">
    <property type="entry name" value="Cation_efflux"/>
</dbReference>
<dbReference type="NCBIfam" id="TIGR01297">
    <property type="entry name" value="CDF"/>
    <property type="match status" value="1"/>
</dbReference>
<accession>A0A0K0DXY9</accession>
<dbReference type="SUPFAM" id="SSF160240">
    <property type="entry name" value="Cation efflux protein cytoplasmic domain-like"/>
    <property type="match status" value="1"/>
</dbReference>
<dbReference type="InterPro" id="IPR036837">
    <property type="entry name" value="Cation_efflux_CTD_sf"/>
</dbReference>
<dbReference type="Pfam" id="PF01545">
    <property type="entry name" value="Cation_efflux"/>
    <property type="match status" value="1"/>
</dbReference>
<evidence type="ECO:0000313" key="11">
    <source>
        <dbReference type="WBParaSite" id="SSTP_0000210300.1"/>
    </source>
</evidence>
<evidence type="ECO:0000256" key="1">
    <source>
        <dbReference type="ARBA" id="ARBA00004141"/>
    </source>
</evidence>
<dbReference type="PANTHER" id="PTHR43840:SF17">
    <property type="entry name" value="CATION EFFLUX PROTEIN CYTOPLASMIC DOMAIN-CONTAINING PROTEIN"/>
    <property type="match status" value="1"/>
</dbReference>
<feature type="transmembrane region" description="Helical" evidence="7">
    <location>
        <begin position="125"/>
        <end position="146"/>
    </location>
</feature>
<keyword evidence="6 7" id="KW-0472">Membrane</keyword>
<dbReference type="Gene3D" id="3.30.70.1350">
    <property type="entry name" value="Cation efflux protein, cytoplasmic domain"/>
    <property type="match status" value="1"/>
</dbReference>
<dbReference type="PANTHER" id="PTHR43840">
    <property type="entry name" value="MITOCHONDRIAL METAL TRANSPORTER 1-RELATED"/>
    <property type="match status" value="1"/>
</dbReference>